<evidence type="ECO:0000256" key="5">
    <source>
        <dbReference type="ARBA" id="ARBA00022729"/>
    </source>
</evidence>
<sequence>MKINFSILLVLSFLFVQQMNAIEKIEVHIVDGIEKQTPPLKFHCASRDDDLGWHYPHLGSDFTFSFRPSVFSETVFFCHFFWGSKDSAFEVYRDSGACGKEGIDTGTCYWLVKEDGFYFANCTSPSQDFLTRKSGW</sequence>
<keyword evidence="5 6" id="KW-0732">Signal</keyword>
<keyword evidence="4 6" id="KW-0964">Secreted</keyword>
<name>A0AAF0R7T5_SOLVR</name>
<evidence type="ECO:0000313" key="7">
    <source>
        <dbReference type="EMBL" id="WMV35945.1"/>
    </source>
</evidence>
<evidence type="ECO:0000256" key="4">
    <source>
        <dbReference type="ARBA" id="ARBA00022525"/>
    </source>
</evidence>
<dbReference type="PANTHER" id="PTHR31232:SF101">
    <property type="entry name" value="S-PROTEIN HOMOLOG"/>
    <property type="match status" value="1"/>
</dbReference>
<reference evidence="7" key="1">
    <citation type="submission" date="2023-08" db="EMBL/GenBank/DDBJ databases">
        <title>A de novo genome assembly of Solanum verrucosum Schlechtendal, a Mexican diploid species geographically isolated from the other diploid A-genome species in potato relatives.</title>
        <authorList>
            <person name="Hosaka K."/>
        </authorList>
    </citation>
    <scope>NUCLEOTIDE SEQUENCE</scope>
    <source>
        <tissue evidence="7">Young leaves</tissue>
    </source>
</reference>
<protein>
    <recommendedName>
        <fullName evidence="6">S-protein homolog</fullName>
    </recommendedName>
</protein>
<comment type="subcellular location">
    <subcellularLocation>
        <location evidence="1 6">Secreted</location>
    </subcellularLocation>
</comment>
<organism evidence="7 8">
    <name type="scientific">Solanum verrucosum</name>
    <dbReference type="NCBI Taxonomy" id="315347"/>
    <lineage>
        <taxon>Eukaryota</taxon>
        <taxon>Viridiplantae</taxon>
        <taxon>Streptophyta</taxon>
        <taxon>Embryophyta</taxon>
        <taxon>Tracheophyta</taxon>
        <taxon>Spermatophyta</taxon>
        <taxon>Magnoliopsida</taxon>
        <taxon>eudicotyledons</taxon>
        <taxon>Gunneridae</taxon>
        <taxon>Pentapetalae</taxon>
        <taxon>asterids</taxon>
        <taxon>lamiids</taxon>
        <taxon>Solanales</taxon>
        <taxon>Solanaceae</taxon>
        <taxon>Solanoideae</taxon>
        <taxon>Solaneae</taxon>
        <taxon>Solanum</taxon>
    </lineage>
</organism>
<evidence type="ECO:0000313" key="8">
    <source>
        <dbReference type="Proteomes" id="UP001234989"/>
    </source>
</evidence>
<evidence type="ECO:0000256" key="1">
    <source>
        <dbReference type="ARBA" id="ARBA00004613"/>
    </source>
</evidence>
<dbReference type="EMBL" id="CP133617">
    <property type="protein sequence ID" value="WMV35945.1"/>
    <property type="molecule type" value="Genomic_DNA"/>
</dbReference>
<comment type="similarity">
    <text evidence="2 6">Belongs to the plant self-incompatibility (S1) protein family.</text>
</comment>
<dbReference type="PANTHER" id="PTHR31232">
    <property type="match status" value="1"/>
</dbReference>
<evidence type="ECO:0000256" key="6">
    <source>
        <dbReference type="RuleBase" id="RU367044"/>
    </source>
</evidence>
<dbReference type="AlphaFoldDB" id="A0AAF0R7T5"/>
<accession>A0AAF0R7T5</accession>
<evidence type="ECO:0000256" key="3">
    <source>
        <dbReference type="ARBA" id="ARBA00022471"/>
    </source>
</evidence>
<feature type="chain" id="PRO_5041784335" description="S-protein homolog" evidence="6">
    <location>
        <begin position="22"/>
        <end position="136"/>
    </location>
</feature>
<keyword evidence="8" id="KW-1185">Reference proteome</keyword>
<dbReference type="GO" id="GO:0060320">
    <property type="term" value="P:rejection of self pollen"/>
    <property type="evidence" value="ECO:0007669"/>
    <property type="project" value="UniProtKB-KW"/>
</dbReference>
<dbReference type="InterPro" id="IPR010264">
    <property type="entry name" value="Self-incomp_S1"/>
</dbReference>
<proteinExistence type="inferred from homology"/>
<feature type="signal peptide" evidence="6">
    <location>
        <begin position="1"/>
        <end position="21"/>
    </location>
</feature>
<keyword evidence="3 6" id="KW-0713">Self-incompatibility</keyword>
<evidence type="ECO:0000256" key="2">
    <source>
        <dbReference type="ARBA" id="ARBA00005581"/>
    </source>
</evidence>
<dbReference type="Proteomes" id="UP001234989">
    <property type="component" value="Chromosome 6"/>
</dbReference>
<dbReference type="Pfam" id="PF05938">
    <property type="entry name" value="Self-incomp_S1"/>
    <property type="match status" value="1"/>
</dbReference>
<dbReference type="GO" id="GO:0005576">
    <property type="term" value="C:extracellular region"/>
    <property type="evidence" value="ECO:0007669"/>
    <property type="project" value="UniProtKB-SubCell"/>
</dbReference>
<gene>
    <name evidence="7" type="ORF">MTR67_029330</name>
</gene>